<accession>A0A1X9PVP8</accession>
<evidence type="ECO:0000256" key="6">
    <source>
        <dbReference type="ARBA" id="ARBA00023274"/>
    </source>
</evidence>
<dbReference type="GO" id="GO:1990904">
    <property type="term" value="C:ribonucleoprotein complex"/>
    <property type="evidence" value="ECO:0007669"/>
    <property type="project" value="UniProtKB-KW"/>
</dbReference>
<reference evidence="10" key="1">
    <citation type="submission" date="2017-03" db="EMBL/GenBank/DDBJ databases">
        <title>The new red algal subphylum Proteorhodophytina comprises the largest and most divergent plastid genomes known.</title>
        <authorList>
            <person name="Munoz-Gomez S.A."/>
            <person name="Mejia-Franco F.G."/>
            <person name="Durnin K."/>
            <person name="Morgan C."/>
            <person name="Grisdale C.J."/>
            <person name="Archibald J.M."/>
            <person name="Slamovits C.H."/>
        </authorList>
    </citation>
    <scope>NUCLEOTIDE SEQUENCE</scope>
    <source>
        <strain evidence="10">NIES-2742</strain>
    </source>
</reference>
<dbReference type="Gene3D" id="3.40.1370.10">
    <property type="match status" value="1"/>
</dbReference>
<dbReference type="RefSeq" id="YP_009370294.1">
    <property type="nucleotide sequence ID" value="NC_034787.1"/>
</dbReference>
<keyword evidence="4 8" id="KW-0694">RNA-binding</keyword>
<evidence type="ECO:0000256" key="3">
    <source>
        <dbReference type="ARBA" id="ARBA00022730"/>
    </source>
</evidence>
<dbReference type="GO" id="GO:0019843">
    <property type="term" value="F:rRNA binding"/>
    <property type="evidence" value="ECO:0007669"/>
    <property type="project" value="UniProtKB-UniRule"/>
</dbReference>
<gene>
    <name evidence="8 10" type="primary">rpl4</name>
</gene>
<comment type="similarity">
    <text evidence="2 8">Belongs to the universal ribosomal protein uL4 family.</text>
</comment>
<evidence type="ECO:0000256" key="1">
    <source>
        <dbReference type="ARBA" id="ARBA00004083"/>
    </source>
</evidence>
<dbReference type="GeneID" id="32887481"/>
<dbReference type="GO" id="GO:0003735">
    <property type="term" value="F:structural constituent of ribosome"/>
    <property type="evidence" value="ECO:0007669"/>
    <property type="project" value="InterPro"/>
</dbReference>
<dbReference type="AlphaFoldDB" id="A0A1X9PVP8"/>
<evidence type="ECO:0000256" key="5">
    <source>
        <dbReference type="ARBA" id="ARBA00022980"/>
    </source>
</evidence>
<dbReference type="EMBL" id="KY709209">
    <property type="protein sequence ID" value="ARO90783.1"/>
    <property type="molecule type" value="Genomic_DNA"/>
</dbReference>
<dbReference type="HAMAP" id="MF_01328_B">
    <property type="entry name" value="Ribosomal_uL4_B"/>
    <property type="match status" value="1"/>
</dbReference>
<dbReference type="Pfam" id="PF00573">
    <property type="entry name" value="Ribosomal_L4"/>
    <property type="match status" value="1"/>
</dbReference>
<dbReference type="SUPFAM" id="SSF52166">
    <property type="entry name" value="Ribosomal protein L4"/>
    <property type="match status" value="1"/>
</dbReference>
<name>A0A1X9PVP8_9RHOD</name>
<evidence type="ECO:0000256" key="9">
    <source>
        <dbReference type="SAM" id="MobiDB-lite"/>
    </source>
</evidence>
<protein>
    <recommendedName>
        <fullName evidence="7 8">Large ribosomal subunit protein uL4c</fullName>
    </recommendedName>
</protein>
<comment type="subunit">
    <text evidence="8">Part of the 50S ribosomal subunit.</text>
</comment>
<dbReference type="GO" id="GO:0005840">
    <property type="term" value="C:ribosome"/>
    <property type="evidence" value="ECO:0007669"/>
    <property type="project" value="UniProtKB-KW"/>
</dbReference>
<dbReference type="PANTHER" id="PTHR10746">
    <property type="entry name" value="50S RIBOSOMAL PROTEIN L4"/>
    <property type="match status" value="1"/>
</dbReference>
<organism evidence="10">
    <name type="scientific">Bulboplastis apyrenoidosa</name>
    <dbReference type="NCBI Taxonomy" id="1070855"/>
    <lineage>
        <taxon>Eukaryota</taxon>
        <taxon>Rhodophyta</taxon>
        <taxon>Rhodellophyceae</taxon>
        <taxon>Dixoniellales</taxon>
        <taxon>Dixoniellaceae</taxon>
        <taxon>Bulboplastis</taxon>
    </lineage>
</organism>
<dbReference type="NCBIfam" id="TIGR03953">
    <property type="entry name" value="rplD_bact"/>
    <property type="match status" value="1"/>
</dbReference>
<dbReference type="PANTHER" id="PTHR10746:SF17">
    <property type="entry name" value="LARGE RIBOSOMAL SUBUNIT PROTEIN UL4C"/>
    <property type="match status" value="1"/>
</dbReference>
<keyword evidence="3 8" id="KW-0699">rRNA-binding</keyword>
<evidence type="ECO:0000256" key="4">
    <source>
        <dbReference type="ARBA" id="ARBA00022884"/>
    </source>
</evidence>
<proteinExistence type="inferred from homology"/>
<keyword evidence="10" id="KW-0150">Chloroplast</keyword>
<feature type="region of interest" description="Disordered" evidence="9">
    <location>
        <begin position="46"/>
        <end position="86"/>
    </location>
</feature>
<keyword evidence="10" id="KW-0934">Plastid</keyword>
<keyword evidence="6 8" id="KW-0687">Ribonucleoprotein</keyword>
<feature type="compositionally biased region" description="Basic residues" evidence="9">
    <location>
        <begin position="64"/>
        <end position="75"/>
    </location>
</feature>
<dbReference type="InterPro" id="IPR002136">
    <property type="entry name" value="Ribosomal_uL4"/>
</dbReference>
<geneLocation type="chloroplast" evidence="10"/>
<evidence type="ECO:0000256" key="7">
    <source>
        <dbReference type="ARBA" id="ARBA00035208"/>
    </source>
</evidence>
<dbReference type="GO" id="GO:0006412">
    <property type="term" value="P:translation"/>
    <property type="evidence" value="ECO:0007669"/>
    <property type="project" value="UniProtKB-UniRule"/>
</dbReference>
<evidence type="ECO:0000256" key="2">
    <source>
        <dbReference type="ARBA" id="ARBA00010528"/>
    </source>
</evidence>
<dbReference type="GO" id="GO:0009507">
    <property type="term" value="C:chloroplast"/>
    <property type="evidence" value="ECO:0007669"/>
    <property type="project" value="UniProtKB-SubCell"/>
</dbReference>
<keyword evidence="5 8" id="KW-0689">Ribosomal protein</keyword>
<sequence length="216" mass="24371">MTSTQKIEYPIYISSGSTNRSTSLTVNIEDKNTSHIVHRTVIKQMADKRQGTASTKTRSEVRGGGRKPWKQKGSGRARAGSTRSPLWRGGGVTFGPKLRSYKKKLNRKEWRLSLATVLYHKRKNTIIAENLSEYFQTPKTSLFINILGALNIPQDQKILLIVDNVNSHNKNLYLSARNIFNLDIITTSNINILKILSADSIIISKEALTIIQEIYK</sequence>
<evidence type="ECO:0000313" key="10">
    <source>
        <dbReference type="EMBL" id="ARO90783.1"/>
    </source>
</evidence>
<dbReference type="InterPro" id="IPR023574">
    <property type="entry name" value="Ribosomal_uL4_dom_sf"/>
</dbReference>
<comment type="function">
    <text evidence="1 8">Probably binds the 23S rRNA.</text>
</comment>
<comment type="subcellular location">
    <subcellularLocation>
        <location evidence="8">Plastid</location>
        <location evidence="8">Chloroplast</location>
    </subcellularLocation>
</comment>
<evidence type="ECO:0000256" key="8">
    <source>
        <dbReference type="HAMAP-Rule" id="MF_01328"/>
    </source>
</evidence>
<dbReference type="InterPro" id="IPR013005">
    <property type="entry name" value="Ribosomal_uL4-like"/>
</dbReference>